<dbReference type="EC" id="5.2.1.8" evidence="3 6"/>
<feature type="domain" description="PPIase FKBP-type" evidence="8">
    <location>
        <begin position="82"/>
        <end position="179"/>
    </location>
</feature>
<comment type="similarity">
    <text evidence="2">Belongs to the FKBP-type PPIase family.</text>
</comment>
<accession>A0ABW0B6X5</accession>
<keyword evidence="7" id="KW-0732">Signal</keyword>
<organism evidence="9 10">
    <name type="scientific">Streptomyces mutomycini</name>
    <dbReference type="NCBI Taxonomy" id="284036"/>
    <lineage>
        <taxon>Bacteria</taxon>
        <taxon>Bacillati</taxon>
        <taxon>Actinomycetota</taxon>
        <taxon>Actinomycetes</taxon>
        <taxon>Kitasatosporales</taxon>
        <taxon>Streptomycetaceae</taxon>
        <taxon>Streptomyces</taxon>
    </lineage>
</organism>
<feature type="chain" id="PRO_5045574272" description="peptidylprolyl isomerase" evidence="7">
    <location>
        <begin position="30"/>
        <end position="326"/>
    </location>
</feature>
<sequence>MNPTKTARRAAAVLVVPALLFTAACGSDAADDDAPKKSGTVAEVSGKFGAEPKIEVPKGAKVSDKVAVNDISAGDGAEVKKGDVVRLDFAGNIQALGSTWTQRPGADKKAPRTQVVQEIGQQGQMLPTKVADALTGHKVGSRVQVEGTAETIVGDQLNPQSGIKPTDPLVWVVDIVNAQKVDKKAEAKGTQAASEPGMPEVKAQSQKAATITVPKGEKAPKNLKEQVLIKGDGAEVKAGQGLVVQYTGVKWEDGKKFDSSWDHGGASVFPIGVGGVISGWDKGLVGKHVGDRVLLTIPPAQAYGADTTNELAKNNLVFVVDILGAV</sequence>
<protein>
    <recommendedName>
        <fullName evidence="3 6">peptidylprolyl isomerase</fullName>
        <ecNumber evidence="3 6">5.2.1.8</ecNumber>
    </recommendedName>
</protein>
<evidence type="ECO:0000256" key="7">
    <source>
        <dbReference type="SAM" id="SignalP"/>
    </source>
</evidence>
<comment type="catalytic activity">
    <reaction evidence="1 6">
        <text>[protein]-peptidylproline (omega=180) = [protein]-peptidylproline (omega=0)</text>
        <dbReference type="Rhea" id="RHEA:16237"/>
        <dbReference type="Rhea" id="RHEA-COMP:10747"/>
        <dbReference type="Rhea" id="RHEA-COMP:10748"/>
        <dbReference type="ChEBI" id="CHEBI:83833"/>
        <dbReference type="ChEBI" id="CHEBI:83834"/>
        <dbReference type="EC" id="5.2.1.8"/>
    </reaction>
</comment>
<dbReference type="InterPro" id="IPR001179">
    <property type="entry name" value="PPIase_FKBP_dom"/>
</dbReference>
<evidence type="ECO:0000256" key="4">
    <source>
        <dbReference type="ARBA" id="ARBA00023110"/>
    </source>
</evidence>
<dbReference type="PROSITE" id="PS51257">
    <property type="entry name" value="PROKAR_LIPOPROTEIN"/>
    <property type="match status" value="1"/>
</dbReference>
<evidence type="ECO:0000313" key="9">
    <source>
        <dbReference type="EMBL" id="MFC5172851.1"/>
    </source>
</evidence>
<feature type="signal peptide" evidence="7">
    <location>
        <begin position="1"/>
        <end position="29"/>
    </location>
</feature>
<keyword evidence="4 6" id="KW-0697">Rotamase</keyword>
<dbReference type="Gene3D" id="3.10.50.40">
    <property type="match status" value="2"/>
</dbReference>
<evidence type="ECO:0000256" key="2">
    <source>
        <dbReference type="ARBA" id="ARBA00006577"/>
    </source>
</evidence>
<evidence type="ECO:0000256" key="6">
    <source>
        <dbReference type="PROSITE-ProRule" id="PRU00277"/>
    </source>
</evidence>
<dbReference type="SUPFAM" id="SSF54534">
    <property type="entry name" value="FKBP-like"/>
    <property type="match status" value="1"/>
</dbReference>
<dbReference type="PROSITE" id="PS50059">
    <property type="entry name" value="FKBP_PPIASE"/>
    <property type="match status" value="2"/>
</dbReference>
<gene>
    <name evidence="9" type="ORF">ACFPRK_19995</name>
</gene>
<dbReference type="GO" id="GO:0003755">
    <property type="term" value="F:peptidyl-prolyl cis-trans isomerase activity"/>
    <property type="evidence" value="ECO:0007669"/>
    <property type="project" value="UniProtKB-EC"/>
</dbReference>
<name>A0ABW0B6X5_9ACTN</name>
<keyword evidence="10" id="KW-1185">Reference proteome</keyword>
<evidence type="ECO:0000256" key="3">
    <source>
        <dbReference type="ARBA" id="ARBA00013194"/>
    </source>
</evidence>
<evidence type="ECO:0000256" key="1">
    <source>
        <dbReference type="ARBA" id="ARBA00000971"/>
    </source>
</evidence>
<dbReference type="RefSeq" id="WP_031099448.1">
    <property type="nucleotide sequence ID" value="NZ_JBFADZ010000019.1"/>
</dbReference>
<dbReference type="Pfam" id="PF00254">
    <property type="entry name" value="FKBP_C"/>
    <property type="match status" value="1"/>
</dbReference>
<evidence type="ECO:0000259" key="8">
    <source>
        <dbReference type="PROSITE" id="PS50059"/>
    </source>
</evidence>
<dbReference type="PANTHER" id="PTHR43811">
    <property type="entry name" value="FKBP-TYPE PEPTIDYL-PROLYL CIS-TRANS ISOMERASE FKPA"/>
    <property type="match status" value="1"/>
</dbReference>
<keyword evidence="5 6" id="KW-0413">Isomerase</keyword>
<feature type="domain" description="PPIase FKBP-type" evidence="8">
    <location>
        <begin position="239"/>
        <end position="326"/>
    </location>
</feature>
<proteinExistence type="inferred from homology"/>
<dbReference type="EMBL" id="JBHSKI010000008">
    <property type="protein sequence ID" value="MFC5172851.1"/>
    <property type="molecule type" value="Genomic_DNA"/>
</dbReference>
<dbReference type="InterPro" id="IPR046357">
    <property type="entry name" value="PPIase_dom_sf"/>
</dbReference>
<evidence type="ECO:0000256" key="5">
    <source>
        <dbReference type="ARBA" id="ARBA00023235"/>
    </source>
</evidence>
<reference evidence="10" key="1">
    <citation type="journal article" date="2019" name="Int. J. Syst. Evol. Microbiol.">
        <title>The Global Catalogue of Microorganisms (GCM) 10K type strain sequencing project: providing services to taxonomists for standard genome sequencing and annotation.</title>
        <authorList>
            <consortium name="The Broad Institute Genomics Platform"/>
            <consortium name="The Broad Institute Genome Sequencing Center for Infectious Disease"/>
            <person name="Wu L."/>
            <person name="Ma J."/>
        </authorList>
    </citation>
    <scope>NUCLEOTIDE SEQUENCE [LARGE SCALE GENOMIC DNA]</scope>
    <source>
        <strain evidence="10">CGMCC 4.1721</strain>
    </source>
</reference>
<evidence type="ECO:0000313" key="10">
    <source>
        <dbReference type="Proteomes" id="UP001596208"/>
    </source>
</evidence>
<comment type="caution">
    <text evidence="9">The sequence shown here is derived from an EMBL/GenBank/DDBJ whole genome shotgun (WGS) entry which is preliminary data.</text>
</comment>
<dbReference type="Proteomes" id="UP001596208">
    <property type="component" value="Unassembled WGS sequence"/>
</dbReference>
<dbReference type="PANTHER" id="PTHR43811:SF19">
    <property type="entry name" value="39 KDA FK506-BINDING NUCLEAR PROTEIN"/>
    <property type="match status" value="1"/>
</dbReference>